<dbReference type="PROSITE" id="PS50848">
    <property type="entry name" value="START"/>
    <property type="match status" value="1"/>
</dbReference>
<organism evidence="3 4">
    <name type="scientific">Stentor coeruleus</name>
    <dbReference type="NCBI Taxonomy" id="5963"/>
    <lineage>
        <taxon>Eukaryota</taxon>
        <taxon>Sar</taxon>
        <taxon>Alveolata</taxon>
        <taxon>Ciliophora</taxon>
        <taxon>Postciliodesmatophora</taxon>
        <taxon>Heterotrichea</taxon>
        <taxon>Heterotrichida</taxon>
        <taxon>Stentoridae</taxon>
        <taxon>Stentor</taxon>
    </lineage>
</organism>
<evidence type="ECO:0000259" key="2">
    <source>
        <dbReference type="PROSITE" id="PS51222"/>
    </source>
</evidence>
<feature type="domain" description="DCD" evidence="2">
    <location>
        <begin position="1"/>
        <end position="95"/>
    </location>
</feature>
<dbReference type="InterPro" id="IPR002913">
    <property type="entry name" value="START_lipid-bd_dom"/>
</dbReference>
<evidence type="ECO:0000313" key="4">
    <source>
        <dbReference type="Proteomes" id="UP000187209"/>
    </source>
</evidence>
<evidence type="ECO:0000259" key="1">
    <source>
        <dbReference type="PROSITE" id="PS50848"/>
    </source>
</evidence>
<keyword evidence="4" id="KW-1185">Reference proteome</keyword>
<feature type="domain" description="START" evidence="1">
    <location>
        <begin position="25"/>
        <end position="183"/>
    </location>
</feature>
<gene>
    <name evidence="3" type="ORF">SteCoe_32767</name>
</gene>
<proteinExistence type="predicted"/>
<dbReference type="PANTHER" id="PTHR19308">
    <property type="entry name" value="PHOSPHATIDYLCHOLINE TRANSFER PROTEIN"/>
    <property type="match status" value="1"/>
</dbReference>
<dbReference type="AlphaFoldDB" id="A0A1R2AY90"/>
<dbReference type="Gene3D" id="3.30.530.20">
    <property type="match status" value="1"/>
</dbReference>
<dbReference type="InterPro" id="IPR013989">
    <property type="entry name" value="Dev_and_cell_death_domain"/>
</dbReference>
<dbReference type="PROSITE" id="PS51222">
    <property type="entry name" value="DCD"/>
    <property type="match status" value="1"/>
</dbReference>
<dbReference type="InterPro" id="IPR051213">
    <property type="entry name" value="START_lipid_transfer"/>
</dbReference>
<reference evidence="3 4" key="1">
    <citation type="submission" date="2016-11" db="EMBL/GenBank/DDBJ databases">
        <title>The macronuclear genome of Stentor coeruleus: a giant cell with tiny introns.</title>
        <authorList>
            <person name="Slabodnick M."/>
            <person name="Ruby J.G."/>
            <person name="Reiff S.B."/>
            <person name="Swart E.C."/>
            <person name="Gosai S."/>
            <person name="Prabakaran S."/>
            <person name="Witkowska E."/>
            <person name="Larue G.E."/>
            <person name="Fisher S."/>
            <person name="Freeman R.M."/>
            <person name="Gunawardena J."/>
            <person name="Chu W."/>
            <person name="Stover N.A."/>
            <person name="Gregory B.D."/>
            <person name="Nowacki M."/>
            <person name="Derisi J."/>
            <person name="Roy S.W."/>
            <person name="Marshall W.F."/>
            <person name="Sood P."/>
        </authorList>
    </citation>
    <scope>NUCLEOTIDE SEQUENCE [LARGE SCALE GENOMIC DNA]</scope>
    <source>
        <strain evidence="3">WM001</strain>
    </source>
</reference>
<sequence length="205" mass="22966">MEASLNQRAKEILDRAMHDLKQVNESGGWEVFGHGKKIEQMRKPSDVLFLIRGVCTIPLDHETVKAFIEKPENRPKFFNDISEVQVLETLSDGPQITHNVIKCPPGVSDRDSVTVCGVRIDDEENIYIAERSIDYGYPAQDGKVRVDLHMSGFVIQPVGPRECTLAYIFNLDPKGALPEAFVNVVQKKQAKVPGIVRELLKGGER</sequence>
<dbReference type="GO" id="GO:0005737">
    <property type="term" value="C:cytoplasm"/>
    <property type="evidence" value="ECO:0007669"/>
    <property type="project" value="UniProtKB-ARBA"/>
</dbReference>
<dbReference type="InterPro" id="IPR023393">
    <property type="entry name" value="START-like_dom_sf"/>
</dbReference>
<protein>
    <recommendedName>
        <fullName evidence="5">START domain-containing protein</fullName>
    </recommendedName>
</protein>
<dbReference type="Proteomes" id="UP000187209">
    <property type="component" value="Unassembled WGS sequence"/>
</dbReference>
<accession>A0A1R2AY90</accession>
<evidence type="ECO:0008006" key="5">
    <source>
        <dbReference type="Google" id="ProtNLM"/>
    </source>
</evidence>
<dbReference type="Pfam" id="PF01852">
    <property type="entry name" value="START"/>
    <property type="match status" value="1"/>
</dbReference>
<dbReference type="OrthoDB" id="10252833at2759"/>
<dbReference type="GO" id="GO:0008289">
    <property type="term" value="F:lipid binding"/>
    <property type="evidence" value="ECO:0007669"/>
    <property type="project" value="InterPro"/>
</dbReference>
<dbReference type="CDD" id="cd00177">
    <property type="entry name" value="START"/>
    <property type="match status" value="1"/>
</dbReference>
<dbReference type="PANTHER" id="PTHR19308:SF14">
    <property type="entry name" value="START DOMAIN-CONTAINING PROTEIN"/>
    <property type="match status" value="1"/>
</dbReference>
<dbReference type="SUPFAM" id="SSF55961">
    <property type="entry name" value="Bet v1-like"/>
    <property type="match status" value="1"/>
</dbReference>
<name>A0A1R2AY90_9CILI</name>
<evidence type="ECO:0000313" key="3">
    <source>
        <dbReference type="EMBL" id="OMJ69493.1"/>
    </source>
</evidence>
<dbReference type="EMBL" id="MPUH01001191">
    <property type="protein sequence ID" value="OMJ69493.1"/>
    <property type="molecule type" value="Genomic_DNA"/>
</dbReference>
<comment type="caution">
    <text evidence="3">The sequence shown here is derived from an EMBL/GenBank/DDBJ whole genome shotgun (WGS) entry which is preliminary data.</text>
</comment>